<dbReference type="AlphaFoldDB" id="A0AAD6BLZ3"/>
<sequence>MGLLSKEMIAPPPQSDNHEKLTVPGPPKRNRRGDMRCNYHTTHTHTHTCTQIGNEKSLVRSVAQGTQRPSQPPRRPCKYS</sequence>
<keyword evidence="3" id="KW-1185">Reference proteome</keyword>
<gene>
    <name evidence="2" type="ORF">JOQ06_009308</name>
</gene>
<evidence type="ECO:0000313" key="3">
    <source>
        <dbReference type="Proteomes" id="UP001219934"/>
    </source>
</evidence>
<protein>
    <submittedName>
        <fullName evidence="2">Uncharacterized protein</fullName>
    </submittedName>
</protein>
<organism evidence="2 3">
    <name type="scientific">Pogonophryne albipinna</name>
    <dbReference type="NCBI Taxonomy" id="1090488"/>
    <lineage>
        <taxon>Eukaryota</taxon>
        <taxon>Metazoa</taxon>
        <taxon>Chordata</taxon>
        <taxon>Craniata</taxon>
        <taxon>Vertebrata</taxon>
        <taxon>Euteleostomi</taxon>
        <taxon>Actinopterygii</taxon>
        <taxon>Neopterygii</taxon>
        <taxon>Teleostei</taxon>
        <taxon>Neoteleostei</taxon>
        <taxon>Acanthomorphata</taxon>
        <taxon>Eupercaria</taxon>
        <taxon>Perciformes</taxon>
        <taxon>Notothenioidei</taxon>
        <taxon>Pogonophryne</taxon>
    </lineage>
</organism>
<evidence type="ECO:0000313" key="2">
    <source>
        <dbReference type="EMBL" id="KAJ4947272.1"/>
    </source>
</evidence>
<reference evidence="2" key="1">
    <citation type="submission" date="2022-11" db="EMBL/GenBank/DDBJ databases">
        <title>Chromosome-level genome of Pogonophryne albipinna.</title>
        <authorList>
            <person name="Jo E."/>
        </authorList>
    </citation>
    <scope>NUCLEOTIDE SEQUENCE</scope>
    <source>
        <strain evidence="2">SGF0006</strain>
        <tissue evidence="2">Muscle</tissue>
    </source>
</reference>
<dbReference type="Proteomes" id="UP001219934">
    <property type="component" value="Unassembled WGS sequence"/>
</dbReference>
<name>A0AAD6BLZ3_9TELE</name>
<dbReference type="EMBL" id="JAPTMU010000002">
    <property type="protein sequence ID" value="KAJ4947272.1"/>
    <property type="molecule type" value="Genomic_DNA"/>
</dbReference>
<feature type="region of interest" description="Disordered" evidence="1">
    <location>
        <begin position="1"/>
        <end position="80"/>
    </location>
</feature>
<evidence type="ECO:0000256" key="1">
    <source>
        <dbReference type="SAM" id="MobiDB-lite"/>
    </source>
</evidence>
<comment type="caution">
    <text evidence="2">The sequence shown here is derived from an EMBL/GenBank/DDBJ whole genome shotgun (WGS) entry which is preliminary data.</text>
</comment>
<proteinExistence type="predicted"/>
<accession>A0AAD6BLZ3</accession>